<evidence type="ECO:0000256" key="1">
    <source>
        <dbReference type="SAM" id="SignalP"/>
    </source>
</evidence>
<dbReference type="OrthoDB" id="3623247at2759"/>
<reference evidence="2" key="1">
    <citation type="journal article" date="2020" name="Stud. Mycol.">
        <title>101 Dothideomycetes genomes: a test case for predicting lifestyles and emergence of pathogens.</title>
        <authorList>
            <person name="Haridas S."/>
            <person name="Albert R."/>
            <person name="Binder M."/>
            <person name="Bloem J."/>
            <person name="Labutti K."/>
            <person name="Salamov A."/>
            <person name="Andreopoulos B."/>
            <person name="Baker S."/>
            <person name="Barry K."/>
            <person name="Bills G."/>
            <person name="Bluhm B."/>
            <person name="Cannon C."/>
            <person name="Castanera R."/>
            <person name="Culley D."/>
            <person name="Daum C."/>
            <person name="Ezra D."/>
            <person name="Gonzalez J."/>
            <person name="Henrissat B."/>
            <person name="Kuo A."/>
            <person name="Liang C."/>
            <person name="Lipzen A."/>
            <person name="Lutzoni F."/>
            <person name="Magnuson J."/>
            <person name="Mondo S."/>
            <person name="Nolan M."/>
            <person name="Ohm R."/>
            <person name="Pangilinan J."/>
            <person name="Park H.-J."/>
            <person name="Ramirez L."/>
            <person name="Alfaro M."/>
            <person name="Sun H."/>
            <person name="Tritt A."/>
            <person name="Yoshinaga Y."/>
            <person name="Zwiers L.-H."/>
            <person name="Turgeon B."/>
            <person name="Goodwin S."/>
            <person name="Spatafora J."/>
            <person name="Crous P."/>
            <person name="Grigoriev I."/>
        </authorList>
    </citation>
    <scope>NUCLEOTIDE SEQUENCE</scope>
    <source>
        <strain evidence="2">SCOH1-5</strain>
    </source>
</reference>
<dbReference type="EMBL" id="ML992706">
    <property type="protein sequence ID" value="KAF2207206.1"/>
    <property type="molecule type" value="Genomic_DNA"/>
</dbReference>
<proteinExistence type="predicted"/>
<gene>
    <name evidence="2" type="ORF">CERZMDRAFT_88773</name>
</gene>
<dbReference type="Proteomes" id="UP000799539">
    <property type="component" value="Unassembled WGS sequence"/>
</dbReference>
<organism evidence="2 3">
    <name type="scientific">Cercospora zeae-maydis SCOH1-5</name>
    <dbReference type="NCBI Taxonomy" id="717836"/>
    <lineage>
        <taxon>Eukaryota</taxon>
        <taxon>Fungi</taxon>
        <taxon>Dikarya</taxon>
        <taxon>Ascomycota</taxon>
        <taxon>Pezizomycotina</taxon>
        <taxon>Dothideomycetes</taxon>
        <taxon>Dothideomycetidae</taxon>
        <taxon>Mycosphaerellales</taxon>
        <taxon>Mycosphaerellaceae</taxon>
        <taxon>Cercospora</taxon>
    </lineage>
</organism>
<keyword evidence="1" id="KW-0732">Signal</keyword>
<accession>A0A6A6F0G1</accession>
<evidence type="ECO:0000313" key="2">
    <source>
        <dbReference type="EMBL" id="KAF2207206.1"/>
    </source>
</evidence>
<dbReference type="AlphaFoldDB" id="A0A6A6F0G1"/>
<feature type="signal peptide" evidence="1">
    <location>
        <begin position="1"/>
        <end position="19"/>
    </location>
</feature>
<feature type="chain" id="PRO_5025511410" evidence="1">
    <location>
        <begin position="20"/>
        <end position="193"/>
    </location>
</feature>
<evidence type="ECO:0000313" key="3">
    <source>
        <dbReference type="Proteomes" id="UP000799539"/>
    </source>
</evidence>
<keyword evidence="3" id="KW-1185">Reference proteome</keyword>
<name>A0A6A6F0G1_9PEZI</name>
<sequence>MGLVQIALVALSAIGAVTARVAQPVAVADNTLSADYNNTFTAELVKRDPLVPNTATCKIYKIDNSRFYTLNIGVPPPADPECHDLLREMIVYVLINAGSGFACARTEGDQTTLQFETPDVLDNERKDDLNNEQLVNALQHVFPTVPFWHEGICHTGEYPRPNYWTGDPKNAKRALEHGMEAYEEQLFTDSVLA</sequence>
<protein>
    <submittedName>
        <fullName evidence="2">Uncharacterized protein</fullName>
    </submittedName>
</protein>